<dbReference type="Pfam" id="PF00232">
    <property type="entry name" value="Glyco_hydro_1"/>
    <property type="match status" value="2"/>
</dbReference>
<feature type="active site" description="Nucleophile" evidence="5">
    <location>
        <position position="227"/>
    </location>
</feature>
<keyword evidence="3" id="KW-0378">Hydrolase</keyword>
<evidence type="ECO:0000313" key="7">
    <source>
        <dbReference type="EMBL" id="CAG5091057.1"/>
    </source>
</evidence>
<evidence type="ECO:0000256" key="4">
    <source>
        <dbReference type="ARBA" id="ARBA00023295"/>
    </source>
</evidence>
<evidence type="ECO:0000256" key="2">
    <source>
        <dbReference type="ARBA" id="ARBA00012744"/>
    </source>
</evidence>
<sequence>MERHISNLKQLGAKEYRFSISWARLCPTGKCADAKDHEKRGIDHYHSFLDLLHAAGIEPFVTLFHWDLPQALQDEYNGWESAKIVDDFADYVRLVFREYGDRVKNWITLNEAELGFWADPIYLTGDYPESILKRYNDSILQRFTDEQKQQNKGSADFFGLNTYTTQLVTDGDKDGKNKGVDWTGHTCPQWPQAGSEWLFSVPWGFRRLLKYIDNRYDSTAVPIFVTENGISSTGNGTDSKPELNDQWRIDHFTSYIGQMRRAIEEDGANVQVYTAWSLMDNFEWSDGYRDRFGLIWTDFSSENRTTLFKQSARFYSDLIQVFL</sequence>
<dbReference type="PRINTS" id="PR00131">
    <property type="entry name" value="GLHYDRLASE1"/>
</dbReference>
<name>A0ABN7S8S5_OIKDI</name>
<proteinExistence type="inferred from homology"/>
<dbReference type="SUPFAM" id="SSF51445">
    <property type="entry name" value="(Trans)glycosidases"/>
    <property type="match status" value="1"/>
</dbReference>
<dbReference type="InterPro" id="IPR018120">
    <property type="entry name" value="Glyco_hydro_1_AS"/>
</dbReference>
<dbReference type="InterPro" id="IPR017853">
    <property type="entry name" value="GH"/>
</dbReference>
<dbReference type="Proteomes" id="UP001158576">
    <property type="component" value="Chromosome PAR"/>
</dbReference>
<protein>
    <recommendedName>
        <fullName evidence="2">beta-glucosidase</fullName>
        <ecNumber evidence="2">3.2.1.21</ecNumber>
    </recommendedName>
</protein>
<keyword evidence="4" id="KW-0326">Glycosidase</keyword>
<dbReference type="EC" id="3.2.1.21" evidence="2"/>
<dbReference type="PROSITE" id="PS00572">
    <property type="entry name" value="GLYCOSYL_HYDROL_F1_1"/>
    <property type="match status" value="1"/>
</dbReference>
<dbReference type="Gene3D" id="3.20.20.80">
    <property type="entry name" value="Glycosidases"/>
    <property type="match status" value="2"/>
</dbReference>
<gene>
    <name evidence="7" type="ORF">OKIOD_LOCUS4388</name>
</gene>
<comment type="similarity">
    <text evidence="1 6">Belongs to the glycosyl hydrolase 1 family.</text>
</comment>
<accession>A0ABN7S8S5</accession>
<evidence type="ECO:0000256" key="6">
    <source>
        <dbReference type="RuleBase" id="RU003690"/>
    </source>
</evidence>
<keyword evidence="8" id="KW-1185">Reference proteome</keyword>
<organism evidence="7 8">
    <name type="scientific">Oikopleura dioica</name>
    <name type="common">Tunicate</name>
    <dbReference type="NCBI Taxonomy" id="34765"/>
    <lineage>
        <taxon>Eukaryota</taxon>
        <taxon>Metazoa</taxon>
        <taxon>Chordata</taxon>
        <taxon>Tunicata</taxon>
        <taxon>Appendicularia</taxon>
        <taxon>Copelata</taxon>
        <taxon>Oikopleuridae</taxon>
        <taxon>Oikopleura</taxon>
    </lineage>
</organism>
<dbReference type="InterPro" id="IPR001360">
    <property type="entry name" value="Glyco_hydro_1"/>
</dbReference>
<evidence type="ECO:0000256" key="5">
    <source>
        <dbReference type="PROSITE-ProRule" id="PRU10055"/>
    </source>
</evidence>
<dbReference type="PANTHER" id="PTHR10353:SF36">
    <property type="entry name" value="LP05116P"/>
    <property type="match status" value="1"/>
</dbReference>
<evidence type="ECO:0000256" key="3">
    <source>
        <dbReference type="ARBA" id="ARBA00022801"/>
    </source>
</evidence>
<evidence type="ECO:0000313" key="8">
    <source>
        <dbReference type="Proteomes" id="UP001158576"/>
    </source>
</evidence>
<dbReference type="EMBL" id="OU015568">
    <property type="protein sequence ID" value="CAG5091057.1"/>
    <property type="molecule type" value="Genomic_DNA"/>
</dbReference>
<evidence type="ECO:0000256" key="1">
    <source>
        <dbReference type="ARBA" id="ARBA00010838"/>
    </source>
</evidence>
<dbReference type="PANTHER" id="PTHR10353">
    <property type="entry name" value="GLYCOSYL HYDROLASE"/>
    <property type="match status" value="1"/>
</dbReference>
<reference evidence="7 8" key="1">
    <citation type="submission" date="2021-04" db="EMBL/GenBank/DDBJ databases">
        <authorList>
            <person name="Bliznina A."/>
        </authorList>
    </citation>
    <scope>NUCLEOTIDE SEQUENCE [LARGE SCALE GENOMIC DNA]</scope>
</reference>